<name>A0A0D2S3A7_GOSRA</name>
<accession>A0A0D2S3A7</accession>
<dbReference type="AlphaFoldDB" id="A0A0D2S3A7"/>
<dbReference type="Proteomes" id="UP000032304">
    <property type="component" value="Chromosome 6"/>
</dbReference>
<evidence type="ECO:0000256" key="1">
    <source>
        <dbReference type="SAM" id="MobiDB-lite"/>
    </source>
</evidence>
<keyword evidence="3" id="KW-1185">Reference proteome</keyword>
<proteinExistence type="predicted"/>
<evidence type="ECO:0000313" key="3">
    <source>
        <dbReference type="Proteomes" id="UP000032304"/>
    </source>
</evidence>
<sequence length="99" mass="10804">MAWWFLISFSIVMKISCINLSALWALILLHILISCSSFCVSHGDVSSGERNHIISSRKLLSSLASFPTHGKGAGMKEPKKAVEPGLRKMPPSVPNPTQN</sequence>
<feature type="compositionally biased region" description="Basic and acidic residues" evidence="1">
    <location>
        <begin position="74"/>
        <end position="86"/>
    </location>
</feature>
<feature type="region of interest" description="Disordered" evidence="1">
    <location>
        <begin position="67"/>
        <end position="99"/>
    </location>
</feature>
<evidence type="ECO:0000313" key="2">
    <source>
        <dbReference type="EMBL" id="KJB36121.1"/>
    </source>
</evidence>
<dbReference type="OMA" id="IVMKISC"/>
<protein>
    <submittedName>
        <fullName evidence="2">Uncharacterized protein</fullName>
    </submittedName>
</protein>
<dbReference type="eggNOG" id="ENOG502SDZM">
    <property type="taxonomic scope" value="Eukaryota"/>
</dbReference>
<reference evidence="2 3" key="1">
    <citation type="journal article" date="2012" name="Nature">
        <title>Repeated polyploidization of Gossypium genomes and the evolution of spinnable cotton fibres.</title>
        <authorList>
            <person name="Paterson A.H."/>
            <person name="Wendel J.F."/>
            <person name="Gundlach H."/>
            <person name="Guo H."/>
            <person name="Jenkins J."/>
            <person name="Jin D."/>
            <person name="Llewellyn D."/>
            <person name="Showmaker K.C."/>
            <person name="Shu S."/>
            <person name="Udall J."/>
            <person name="Yoo M.J."/>
            <person name="Byers R."/>
            <person name="Chen W."/>
            <person name="Doron-Faigenboim A."/>
            <person name="Duke M.V."/>
            <person name="Gong L."/>
            <person name="Grimwood J."/>
            <person name="Grover C."/>
            <person name="Grupp K."/>
            <person name="Hu G."/>
            <person name="Lee T.H."/>
            <person name="Li J."/>
            <person name="Lin L."/>
            <person name="Liu T."/>
            <person name="Marler B.S."/>
            <person name="Page J.T."/>
            <person name="Roberts A.W."/>
            <person name="Romanel E."/>
            <person name="Sanders W.S."/>
            <person name="Szadkowski E."/>
            <person name="Tan X."/>
            <person name="Tang H."/>
            <person name="Xu C."/>
            <person name="Wang J."/>
            <person name="Wang Z."/>
            <person name="Zhang D."/>
            <person name="Zhang L."/>
            <person name="Ashrafi H."/>
            <person name="Bedon F."/>
            <person name="Bowers J.E."/>
            <person name="Brubaker C.L."/>
            <person name="Chee P.W."/>
            <person name="Das S."/>
            <person name="Gingle A.R."/>
            <person name="Haigler C.H."/>
            <person name="Harker D."/>
            <person name="Hoffmann L.V."/>
            <person name="Hovav R."/>
            <person name="Jones D.C."/>
            <person name="Lemke C."/>
            <person name="Mansoor S."/>
            <person name="ur Rahman M."/>
            <person name="Rainville L.N."/>
            <person name="Rambani A."/>
            <person name="Reddy U.K."/>
            <person name="Rong J.K."/>
            <person name="Saranga Y."/>
            <person name="Scheffler B.E."/>
            <person name="Scheffler J.A."/>
            <person name="Stelly D.M."/>
            <person name="Triplett B.A."/>
            <person name="Van Deynze A."/>
            <person name="Vaslin M.F."/>
            <person name="Waghmare V.N."/>
            <person name="Walford S.A."/>
            <person name="Wright R.J."/>
            <person name="Zaki E.A."/>
            <person name="Zhang T."/>
            <person name="Dennis E.S."/>
            <person name="Mayer K.F."/>
            <person name="Peterson D.G."/>
            <person name="Rokhsar D.S."/>
            <person name="Wang X."/>
            <person name="Schmutz J."/>
        </authorList>
    </citation>
    <scope>NUCLEOTIDE SEQUENCE [LARGE SCALE GENOMIC DNA]</scope>
</reference>
<organism evidence="2 3">
    <name type="scientific">Gossypium raimondii</name>
    <name type="common">Peruvian cotton</name>
    <name type="synonym">Gossypium klotzschianum subsp. raimondii</name>
    <dbReference type="NCBI Taxonomy" id="29730"/>
    <lineage>
        <taxon>Eukaryota</taxon>
        <taxon>Viridiplantae</taxon>
        <taxon>Streptophyta</taxon>
        <taxon>Embryophyta</taxon>
        <taxon>Tracheophyta</taxon>
        <taxon>Spermatophyta</taxon>
        <taxon>Magnoliopsida</taxon>
        <taxon>eudicotyledons</taxon>
        <taxon>Gunneridae</taxon>
        <taxon>Pentapetalae</taxon>
        <taxon>rosids</taxon>
        <taxon>malvids</taxon>
        <taxon>Malvales</taxon>
        <taxon>Malvaceae</taxon>
        <taxon>Malvoideae</taxon>
        <taxon>Gossypium</taxon>
    </lineage>
</organism>
<dbReference type="EMBL" id="CM001745">
    <property type="protein sequence ID" value="KJB36121.1"/>
    <property type="molecule type" value="Genomic_DNA"/>
</dbReference>
<gene>
    <name evidence="2" type="ORF">B456_006G142200</name>
</gene>
<dbReference type="Gramene" id="KJB36121">
    <property type="protein sequence ID" value="KJB36121"/>
    <property type="gene ID" value="B456_006G142200"/>
</dbReference>